<evidence type="ECO:0000313" key="2">
    <source>
        <dbReference type="EMBL" id="GIG41316.1"/>
    </source>
</evidence>
<evidence type="ECO:0000256" key="1">
    <source>
        <dbReference type="SAM" id="Phobius"/>
    </source>
</evidence>
<organism evidence="2 3">
    <name type="scientific">Cellulomonas phragmiteti</name>
    <dbReference type="NCBI Taxonomy" id="478780"/>
    <lineage>
        <taxon>Bacteria</taxon>
        <taxon>Bacillati</taxon>
        <taxon>Actinomycetota</taxon>
        <taxon>Actinomycetes</taxon>
        <taxon>Micrococcales</taxon>
        <taxon>Cellulomonadaceae</taxon>
        <taxon>Cellulomonas</taxon>
    </lineage>
</organism>
<keyword evidence="1" id="KW-0812">Transmembrane</keyword>
<dbReference type="Proteomes" id="UP000614741">
    <property type="component" value="Unassembled WGS sequence"/>
</dbReference>
<accession>A0ABQ4DQX5</accession>
<feature type="transmembrane region" description="Helical" evidence="1">
    <location>
        <begin position="120"/>
        <end position="146"/>
    </location>
</feature>
<comment type="caution">
    <text evidence="2">The sequence shown here is derived from an EMBL/GenBank/DDBJ whole genome shotgun (WGS) entry which is preliminary data.</text>
</comment>
<dbReference type="EMBL" id="BONP01000023">
    <property type="protein sequence ID" value="GIG41316.1"/>
    <property type="molecule type" value="Genomic_DNA"/>
</dbReference>
<keyword evidence="1" id="KW-0472">Membrane</keyword>
<feature type="transmembrane region" description="Helical" evidence="1">
    <location>
        <begin position="15"/>
        <end position="37"/>
    </location>
</feature>
<protein>
    <recommendedName>
        <fullName evidence="4">DUF3592 domain-containing protein</fullName>
    </recommendedName>
</protein>
<sequence>MTGGYRVRVTTSSALALACVGSLVLAVVLAVIGFRALGRARGVRRVQVPARLLSTSPSPGGDLVEVEYPAPDGTTLRTRMQVFRVHAPGQPYIFDGTVWVDPARPTDATPRRQGRTSGAVTTLVLAGVALLAALGTGIGSVVVRFAESLPS</sequence>
<keyword evidence="1" id="KW-1133">Transmembrane helix</keyword>
<evidence type="ECO:0008006" key="4">
    <source>
        <dbReference type="Google" id="ProtNLM"/>
    </source>
</evidence>
<reference evidence="2 3" key="1">
    <citation type="submission" date="2021-01" db="EMBL/GenBank/DDBJ databases">
        <title>Whole genome shotgun sequence of Cellulomonas phragmiteti NBRC 110785.</title>
        <authorList>
            <person name="Komaki H."/>
            <person name="Tamura T."/>
        </authorList>
    </citation>
    <scope>NUCLEOTIDE SEQUENCE [LARGE SCALE GENOMIC DNA]</scope>
    <source>
        <strain evidence="2 3">NBRC 110785</strain>
    </source>
</reference>
<proteinExistence type="predicted"/>
<gene>
    <name evidence="2" type="ORF">Cph01nite_30780</name>
</gene>
<evidence type="ECO:0000313" key="3">
    <source>
        <dbReference type="Proteomes" id="UP000614741"/>
    </source>
</evidence>
<dbReference type="PROSITE" id="PS51257">
    <property type="entry name" value="PROKAR_LIPOPROTEIN"/>
    <property type="match status" value="1"/>
</dbReference>
<name>A0ABQ4DQX5_9CELL</name>
<keyword evidence="3" id="KW-1185">Reference proteome</keyword>